<sequence>MPSRRSVLTAATLFALSGCSALSPASARLAGVQLTNTGSTTQEFEFTVTVDRETVYEETHTVAADEDGATVELDDALPDRQGTITIATTIAGTDISEETTFDDDNCYDVIVEYTGDNVVHWQSGSSDCDAFQ</sequence>
<gene>
    <name evidence="1" type="ORF">ELS20_03220</name>
</gene>
<evidence type="ECO:0008006" key="3">
    <source>
        <dbReference type="Google" id="ProtNLM"/>
    </source>
</evidence>
<dbReference type="InterPro" id="IPR006311">
    <property type="entry name" value="TAT_signal"/>
</dbReference>
<dbReference type="RefSeq" id="WP_064288482.1">
    <property type="nucleotide sequence ID" value="NZ_JAFKAA010000002.1"/>
</dbReference>
<dbReference type="AlphaFoldDB" id="A0A482SZC0"/>
<reference evidence="1 2" key="1">
    <citation type="submission" date="2018-12" db="EMBL/GenBank/DDBJ databases">
        <title>Draft genome sequence of Haloarcula hispinica strain 18.1, an halophilic archaeon isolated from Chott El Jerid of Southern Tunisia.</title>
        <authorList>
            <person name="Najjari A."/>
            <person name="Ben Dhia O."/>
            <person name="Ferjani R."/>
            <person name="Mahjoubi M."/>
            <person name="Sghaier H."/>
            <person name="Elshahed M."/>
            <person name="Ouzari H.I."/>
            <person name="Cherid A."/>
            <person name="Youssef N."/>
        </authorList>
    </citation>
    <scope>NUCLEOTIDE SEQUENCE [LARGE SCALE GENOMIC DNA]</scope>
    <source>
        <strain evidence="1 2">18.1</strain>
    </source>
</reference>
<dbReference type="EMBL" id="RZIG01000002">
    <property type="protein sequence ID" value="RYJ09144.1"/>
    <property type="molecule type" value="Genomic_DNA"/>
</dbReference>
<dbReference type="GeneID" id="99238090"/>
<organism evidence="1 2">
    <name type="scientific">Haloarcula hispanica</name>
    <dbReference type="NCBI Taxonomy" id="51589"/>
    <lineage>
        <taxon>Archaea</taxon>
        <taxon>Methanobacteriati</taxon>
        <taxon>Methanobacteriota</taxon>
        <taxon>Stenosarchaea group</taxon>
        <taxon>Halobacteria</taxon>
        <taxon>Halobacteriales</taxon>
        <taxon>Haloarculaceae</taxon>
        <taxon>Haloarcula</taxon>
    </lineage>
</organism>
<accession>A0A482SZC0</accession>
<comment type="caution">
    <text evidence="1">The sequence shown here is derived from an EMBL/GenBank/DDBJ whole genome shotgun (WGS) entry which is preliminary data.</text>
</comment>
<dbReference type="PROSITE" id="PS51318">
    <property type="entry name" value="TAT"/>
    <property type="match status" value="1"/>
</dbReference>
<name>A0A482SZC0_HALHI</name>
<evidence type="ECO:0000313" key="1">
    <source>
        <dbReference type="EMBL" id="RYJ09144.1"/>
    </source>
</evidence>
<dbReference type="PROSITE" id="PS51257">
    <property type="entry name" value="PROKAR_LIPOPROTEIN"/>
    <property type="match status" value="1"/>
</dbReference>
<protein>
    <recommendedName>
        <fullName evidence="3">Lipoprotein</fullName>
    </recommendedName>
</protein>
<proteinExistence type="predicted"/>
<evidence type="ECO:0000313" key="2">
    <source>
        <dbReference type="Proteomes" id="UP000293535"/>
    </source>
</evidence>
<dbReference type="Proteomes" id="UP000293535">
    <property type="component" value="Unassembled WGS sequence"/>
</dbReference>